<proteinExistence type="predicted"/>
<accession>A0AAV3RAF9</accession>
<dbReference type="AlphaFoldDB" id="A0AAV3RAF9"/>
<evidence type="ECO:0000313" key="2">
    <source>
        <dbReference type="Proteomes" id="UP001454036"/>
    </source>
</evidence>
<sequence length="152" mass="17059">MRSVESGSSIPKKKFVGTYARHGQEFKLRKATRYIESSSGSENGNVLSESESDFGIRSIANSSDDEVYDLQDRKNIRYVPFNEKSMKDIKFFPGLVLQVLASMNDMSLWNREVGIPLHPPSREVGSIKKTTKKKEIATKDVDTTVAAKPKTK</sequence>
<comment type="caution">
    <text evidence="1">The sequence shown here is derived from an EMBL/GenBank/DDBJ whole genome shotgun (WGS) entry which is preliminary data.</text>
</comment>
<reference evidence="1 2" key="1">
    <citation type="submission" date="2024-01" db="EMBL/GenBank/DDBJ databases">
        <title>The complete chloroplast genome sequence of Lithospermum erythrorhizon: insights into the phylogenetic relationship among Boraginaceae species and the maternal lineages of purple gromwells.</title>
        <authorList>
            <person name="Okada T."/>
            <person name="Watanabe K."/>
        </authorList>
    </citation>
    <scope>NUCLEOTIDE SEQUENCE [LARGE SCALE GENOMIC DNA]</scope>
</reference>
<protein>
    <submittedName>
        <fullName evidence="1">Uncharacterized protein</fullName>
    </submittedName>
</protein>
<dbReference type="EMBL" id="BAABME010007633">
    <property type="protein sequence ID" value="GAA0171342.1"/>
    <property type="molecule type" value="Genomic_DNA"/>
</dbReference>
<organism evidence="1 2">
    <name type="scientific">Lithospermum erythrorhizon</name>
    <name type="common">Purple gromwell</name>
    <name type="synonym">Lithospermum officinale var. erythrorhizon</name>
    <dbReference type="NCBI Taxonomy" id="34254"/>
    <lineage>
        <taxon>Eukaryota</taxon>
        <taxon>Viridiplantae</taxon>
        <taxon>Streptophyta</taxon>
        <taxon>Embryophyta</taxon>
        <taxon>Tracheophyta</taxon>
        <taxon>Spermatophyta</taxon>
        <taxon>Magnoliopsida</taxon>
        <taxon>eudicotyledons</taxon>
        <taxon>Gunneridae</taxon>
        <taxon>Pentapetalae</taxon>
        <taxon>asterids</taxon>
        <taxon>lamiids</taxon>
        <taxon>Boraginales</taxon>
        <taxon>Boraginaceae</taxon>
        <taxon>Boraginoideae</taxon>
        <taxon>Lithospermeae</taxon>
        <taxon>Lithospermum</taxon>
    </lineage>
</organism>
<dbReference type="Proteomes" id="UP001454036">
    <property type="component" value="Unassembled WGS sequence"/>
</dbReference>
<gene>
    <name evidence="1" type="ORF">LIER_25395</name>
</gene>
<keyword evidence="2" id="KW-1185">Reference proteome</keyword>
<name>A0AAV3RAF9_LITER</name>
<evidence type="ECO:0000313" key="1">
    <source>
        <dbReference type="EMBL" id="GAA0171342.1"/>
    </source>
</evidence>